<gene>
    <name evidence="1" type="ORF">Nlim_0266</name>
</gene>
<dbReference type="AlphaFoldDB" id="F3KIG9"/>
<protein>
    <submittedName>
        <fullName evidence="1">Uncharacterized protein</fullName>
    </submittedName>
</protein>
<sequence length="56" mass="6374">MRTDNCRKCGKEPSIAKYCDVCHQAIQFECKICQKLTDEQIHSKCIAKRSKISIAA</sequence>
<evidence type="ECO:0000313" key="1">
    <source>
        <dbReference type="EMBL" id="EGG42841.1"/>
    </source>
</evidence>
<reference evidence="1" key="1">
    <citation type="journal article" date="2011" name="PLoS ONE">
        <title>Genome of a low-salinity ammonia-oxidizing archaeon determined by single-cell and metagenomic analysis.</title>
        <authorList>
            <person name="Blainey P.C."/>
            <person name="Mosier A.C."/>
            <person name="Potanina A."/>
            <person name="Francis C.A."/>
            <person name="Quake S.R."/>
        </authorList>
    </citation>
    <scope>NUCLEOTIDE SEQUENCE [LARGE SCALE GENOMIC DNA]</scope>
    <source>
        <strain evidence="1">SFB1</strain>
    </source>
</reference>
<name>F3KIG9_9ARCH</name>
<organism evidence="1">
    <name type="scientific">Candidatus Nitrosarchaeum limnium SFB1</name>
    <dbReference type="NCBI Taxonomy" id="886738"/>
    <lineage>
        <taxon>Archaea</taxon>
        <taxon>Nitrososphaerota</taxon>
        <taxon>Nitrososphaeria</taxon>
        <taxon>Nitrosopumilales</taxon>
        <taxon>Nitrosopumilaceae</taxon>
        <taxon>Nitrosarchaeum</taxon>
    </lineage>
</organism>
<dbReference type="EMBL" id="AEGP01000020">
    <property type="protein sequence ID" value="EGG42841.1"/>
    <property type="molecule type" value="Genomic_DNA"/>
</dbReference>
<comment type="caution">
    <text evidence="1">The sequence shown here is derived from an EMBL/GenBank/DDBJ whole genome shotgun (WGS) entry which is preliminary data.</text>
</comment>
<dbReference type="Proteomes" id="UP000004348">
    <property type="component" value="Chromosome"/>
</dbReference>
<dbReference type="HOGENOM" id="CLU_3002971_0_0_2"/>
<proteinExistence type="predicted"/>
<accession>F3KIG9</accession>
<dbReference type="STRING" id="886738.Nlim_0266"/>